<evidence type="ECO:0000313" key="3">
    <source>
        <dbReference type="RefSeq" id="XP_022312020.1"/>
    </source>
</evidence>
<dbReference type="GO" id="GO:0003676">
    <property type="term" value="F:nucleic acid binding"/>
    <property type="evidence" value="ECO:0007669"/>
    <property type="project" value="InterPro"/>
</dbReference>
<dbReference type="InterPro" id="IPR040676">
    <property type="entry name" value="DUF5641"/>
</dbReference>
<feature type="domain" description="Integrase catalytic" evidence="1">
    <location>
        <begin position="578"/>
        <end position="770"/>
    </location>
</feature>
<dbReference type="InterPro" id="IPR008042">
    <property type="entry name" value="Retrotrans_Pao"/>
</dbReference>
<protein>
    <submittedName>
        <fullName evidence="3">Uncharacterized protein LOC111117242</fullName>
    </submittedName>
</protein>
<organism evidence="2 3">
    <name type="scientific">Crassostrea virginica</name>
    <name type="common">Eastern oyster</name>
    <dbReference type="NCBI Taxonomy" id="6565"/>
    <lineage>
        <taxon>Eukaryota</taxon>
        <taxon>Metazoa</taxon>
        <taxon>Spiralia</taxon>
        <taxon>Lophotrochozoa</taxon>
        <taxon>Mollusca</taxon>
        <taxon>Bivalvia</taxon>
        <taxon>Autobranchia</taxon>
        <taxon>Pteriomorphia</taxon>
        <taxon>Ostreida</taxon>
        <taxon>Ostreoidea</taxon>
        <taxon>Ostreidae</taxon>
        <taxon>Crassostrea</taxon>
    </lineage>
</organism>
<dbReference type="Proteomes" id="UP000694844">
    <property type="component" value="Chromosome 10"/>
</dbReference>
<dbReference type="Gene3D" id="3.30.420.10">
    <property type="entry name" value="Ribonuclease H-like superfamily/Ribonuclease H"/>
    <property type="match status" value="1"/>
</dbReference>
<dbReference type="InterPro" id="IPR036397">
    <property type="entry name" value="RNaseH_sf"/>
</dbReference>
<dbReference type="PANTHER" id="PTHR47331">
    <property type="entry name" value="PHD-TYPE DOMAIN-CONTAINING PROTEIN"/>
    <property type="match status" value="1"/>
</dbReference>
<dbReference type="GeneID" id="111117242"/>
<name>A0A8B8C8R2_CRAVI</name>
<dbReference type="OrthoDB" id="6138610at2759"/>
<dbReference type="KEGG" id="cvn:111117242"/>
<dbReference type="PROSITE" id="PS50994">
    <property type="entry name" value="INTEGRASE"/>
    <property type="match status" value="1"/>
</dbReference>
<dbReference type="InterPro" id="IPR012337">
    <property type="entry name" value="RNaseH-like_sf"/>
</dbReference>
<dbReference type="InterPro" id="IPR001584">
    <property type="entry name" value="Integrase_cat-core"/>
</dbReference>
<gene>
    <name evidence="3" type="primary">LOC111117242</name>
</gene>
<sequence length="888" mass="101164">MGLRKSACNQQNHEQCGEVCHFVHDNFYVDDGLLSVDSEESAVRIMKNTQMKLKQGGNLILHKLTSNSQQVLGQFNEEDVKSNLKSDEMELDKCELERSLGLYWNIGNDTFTFEVSKNDKPITKRGLLSVINSVFDPLGFVAPVLLGGRIILRKALFKNTGWDDPLPQQQQDQWKIWLSSLKDLQEIHIPRSYISSGLKGALRNELHVYCDASEQAIGAVAYIKSFKTETEVEVGFVMGKSKIAPHHGHTIPRLELCASVLGVEMAKFINEQFSNIEFHSTTFYSDSKVVLGYINNRNRRFYVYVTNRVDKIHKLSSPSQWKYISTDQNPADHATRPLSPSELSSWLQGPNCEETNNKECSYDLVAPELDKEIRPEVNVVKTNVENKQNGLGSKRFSNFSSWRSLVRGLSFLRTVSKGRNKSNLDKSISGVELLRQSEQLVIRTVQHELYGTEIDNLKNNKTIRRDSNLLPLSPILDEHGILRVGGRLSRAQMEQNEKQPIIIPGKHYIAILLIRHFHEQVYHQGRHFTEGAIRKGGYWIIGGKRLISTALKTCVLCKKLRGKAESQIMSDLPTDRITPTPPFTYVGVDTFGPWSISTRRTRGGMLNSKRWAIMFSCLVSRGIHIEVVEEMSASAFINALRRFVALRGPVTEFRSDRGTNFVGAAAELNMNVINVEDRAVNQFMLQNGSTWKFNAPHSSHMSGSWERMIGVTRRILDGMLLKENRLTHDVLCTLMSEVCAIVNARPIVAVSTDPDLPSILTPSSLITQKLNTDTPFCENIDIRDMYKSQWKHVQILSDNFWKQWQQQYLHNMQCRTKWQEERNNLQVGDIVLMKDDNVSRNQWPIGKIEETFPSEDGRIRKISVRVMKDGIAHKYTRPITQVVYLLSS</sequence>
<keyword evidence="2" id="KW-1185">Reference proteome</keyword>
<dbReference type="SUPFAM" id="SSF53098">
    <property type="entry name" value="Ribonuclease H-like"/>
    <property type="match status" value="1"/>
</dbReference>
<evidence type="ECO:0000259" key="1">
    <source>
        <dbReference type="PROSITE" id="PS50994"/>
    </source>
</evidence>
<proteinExistence type="predicted"/>
<evidence type="ECO:0000313" key="2">
    <source>
        <dbReference type="Proteomes" id="UP000694844"/>
    </source>
</evidence>
<dbReference type="GO" id="GO:0015074">
    <property type="term" value="P:DNA integration"/>
    <property type="evidence" value="ECO:0007669"/>
    <property type="project" value="InterPro"/>
</dbReference>
<dbReference type="AlphaFoldDB" id="A0A8B8C8R2"/>
<dbReference type="PANTHER" id="PTHR47331:SF6">
    <property type="entry name" value="DOUBLECORTIN DOMAIN-CONTAINING PROTEIN"/>
    <property type="match status" value="1"/>
</dbReference>
<dbReference type="RefSeq" id="XP_022312020.1">
    <property type="nucleotide sequence ID" value="XM_022456312.1"/>
</dbReference>
<dbReference type="Pfam" id="PF18701">
    <property type="entry name" value="DUF5641"/>
    <property type="match status" value="1"/>
</dbReference>
<accession>A0A8B8C8R2</accession>
<reference evidence="3" key="1">
    <citation type="submission" date="2025-08" db="UniProtKB">
        <authorList>
            <consortium name="RefSeq"/>
        </authorList>
    </citation>
    <scope>IDENTIFICATION</scope>
    <source>
        <tissue evidence="3">Whole sample</tissue>
    </source>
</reference>
<dbReference type="Pfam" id="PF05380">
    <property type="entry name" value="Peptidase_A17"/>
    <property type="match status" value="1"/>
</dbReference>